<proteinExistence type="predicted"/>
<evidence type="ECO:0000313" key="2">
    <source>
        <dbReference type="EMBL" id="CAB4850135.1"/>
    </source>
</evidence>
<reference evidence="2" key="1">
    <citation type="submission" date="2020-05" db="EMBL/GenBank/DDBJ databases">
        <authorList>
            <person name="Chiriac C."/>
            <person name="Salcher M."/>
            <person name="Ghai R."/>
            <person name="Kavagutti S V."/>
        </authorList>
    </citation>
    <scope>NUCLEOTIDE SEQUENCE</scope>
</reference>
<name>A0A6J7BYD3_9ZZZZ</name>
<dbReference type="AlphaFoldDB" id="A0A6J7BYD3"/>
<protein>
    <submittedName>
        <fullName evidence="2">Unannotated protein</fullName>
    </submittedName>
</protein>
<keyword evidence="1" id="KW-1133">Transmembrane helix</keyword>
<keyword evidence="1" id="KW-0472">Membrane</keyword>
<dbReference type="EMBL" id="CAFBIZ010000110">
    <property type="protein sequence ID" value="CAB4850135.1"/>
    <property type="molecule type" value="Genomic_DNA"/>
</dbReference>
<dbReference type="InterPro" id="IPR049790">
    <property type="entry name" value="Rv3655c/TadE"/>
</dbReference>
<dbReference type="NCBIfam" id="NF041390">
    <property type="entry name" value="TadE_Rv3655c"/>
    <property type="match status" value="1"/>
</dbReference>
<feature type="transmembrane region" description="Helical" evidence="1">
    <location>
        <begin position="21"/>
        <end position="44"/>
    </location>
</feature>
<organism evidence="2">
    <name type="scientific">freshwater metagenome</name>
    <dbReference type="NCBI Taxonomy" id="449393"/>
    <lineage>
        <taxon>unclassified sequences</taxon>
        <taxon>metagenomes</taxon>
        <taxon>ecological metagenomes</taxon>
    </lineage>
</organism>
<keyword evidence="1" id="KW-0812">Transmembrane</keyword>
<sequence length="131" mass="13582">MSRISGVSAGYGRPRHRRREAGAVSVEMALALIGLVVVLIALTWCLGLLTAERALGEAARAAARVAARGETATATTDEARRLVPAADVGIAVVGEHVTVIVSRVVSPPGILARWGSVRLDVSSVALLEHPS</sequence>
<gene>
    <name evidence="2" type="ORF">UFOPK3268_00936</name>
</gene>
<accession>A0A6J7BYD3</accession>
<evidence type="ECO:0000256" key="1">
    <source>
        <dbReference type="SAM" id="Phobius"/>
    </source>
</evidence>